<evidence type="ECO:0000259" key="4">
    <source>
        <dbReference type="Pfam" id="PF00155"/>
    </source>
</evidence>
<dbReference type="Pfam" id="PF00155">
    <property type="entry name" value="Aminotran_1_2"/>
    <property type="match status" value="1"/>
</dbReference>
<dbReference type="InterPro" id="IPR004839">
    <property type="entry name" value="Aminotransferase_I/II_large"/>
</dbReference>
<dbReference type="InterPro" id="IPR015424">
    <property type="entry name" value="PyrdxlP-dep_Trfase"/>
</dbReference>
<dbReference type="InterPro" id="IPR015422">
    <property type="entry name" value="PyrdxlP-dep_Trfase_small"/>
</dbReference>
<dbReference type="InterPro" id="IPR015421">
    <property type="entry name" value="PyrdxlP-dep_Trfase_major"/>
</dbReference>
<dbReference type="Gene3D" id="3.90.1150.10">
    <property type="entry name" value="Aspartate Aminotransferase, domain 1"/>
    <property type="match status" value="1"/>
</dbReference>
<protein>
    <recommendedName>
        <fullName evidence="3">Aminotransferase</fullName>
        <ecNumber evidence="3">2.6.1.-</ecNumber>
    </recommendedName>
</protein>
<accession>A0AAE3SGZ5</accession>
<proteinExistence type="inferred from homology"/>
<gene>
    <name evidence="5" type="ORF">OM075_20285</name>
</gene>
<keyword evidence="3" id="KW-0808">Transferase</keyword>
<evidence type="ECO:0000256" key="3">
    <source>
        <dbReference type="RuleBase" id="RU000481"/>
    </source>
</evidence>
<dbReference type="GO" id="GO:0030170">
    <property type="term" value="F:pyridoxal phosphate binding"/>
    <property type="evidence" value="ECO:0007669"/>
    <property type="project" value="InterPro"/>
</dbReference>
<dbReference type="CDD" id="cd00609">
    <property type="entry name" value="AAT_like"/>
    <property type="match status" value="1"/>
</dbReference>
<comment type="similarity">
    <text evidence="3">Belongs to the class-I pyridoxal-phosphate-dependent aminotransferase family.</text>
</comment>
<dbReference type="Proteomes" id="UP001209229">
    <property type="component" value="Unassembled WGS sequence"/>
</dbReference>
<dbReference type="AlphaFoldDB" id="A0AAE3SGZ5"/>
<reference evidence="5" key="1">
    <citation type="submission" date="2022-10" db="EMBL/GenBank/DDBJ databases">
        <authorList>
            <person name="Yu W.X."/>
        </authorList>
    </citation>
    <scope>NUCLEOTIDE SEQUENCE</scope>
    <source>
        <strain evidence="5">AAT</strain>
    </source>
</reference>
<evidence type="ECO:0000313" key="6">
    <source>
        <dbReference type="Proteomes" id="UP001209229"/>
    </source>
</evidence>
<dbReference type="EC" id="2.6.1.-" evidence="3"/>
<sequence length="343" mass="38911">MINGHGNDIHQYKNKIVADFSTNVFNNPATDQIIDFLKQQVDDVRNYPDCNCVALRTRFASYYQVPFEDVMVCNGSTESFYLVAHLFKNQSSVIFTPSFSEYEDACQLYDHQIEFVSNKESLNEVCIDNKLVWLGNPNNPDSKYYSRSFLSDFIASHPSTVFVVDEAYIDLCSNGETIADLVSEYDNLIVIKSFTKLYAIPGIRLGFIVTNAQRISQLKKLHMPWAVNVLAQKAGAYILDHFSKTENQVVELLKNSQKLQKEISQIGGLKVNPSSCSYFLVEMDKGKASQLKDFLINEHGLLIRDASNFRGLNEKCFRVASLGPEKDLCLANSLKEWHCFVTV</sequence>
<dbReference type="InterPro" id="IPR004838">
    <property type="entry name" value="NHTrfase_class1_PyrdxlP-BS"/>
</dbReference>
<dbReference type="PROSITE" id="PS00105">
    <property type="entry name" value="AA_TRANSFER_CLASS_1"/>
    <property type="match status" value="1"/>
</dbReference>
<organism evidence="5 6">
    <name type="scientific">Plebeiibacterium sediminum</name>
    <dbReference type="NCBI Taxonomy" id="2992112"/>
    <lineage>
        <taxon>Bacteria</taxon>
        <taxon>Pseudomonadati</taxon>
        <taxon>Bacteroidota</taxon>
        <taxon>Bacteroidia</taxon>
        <taxon>Marinilabiliales</taxon>
        <taxon>Marinilabiliaceae</taxon>
        <taxon>Plebeiibacterium</taxon>
    </lineage>
</organism>
<evidence type="ECO:0000256" key="1">
    <source>
        <dbReference type="ARBA" id="ARBA00001933"/>
    </source>
</evidence>
<name>A0AAE3SGZ5_9BACT</name>
<keyword evidence="3 5" id="KW-0032">Aminotransferase</keyword>
<dbReference type="SUPFAM" id="SSF53383">
    <property type="entry name" value="PLP-dependent transferases"/>
    <property type="match status" value="1"/>
</dbReference>
<dbReference type="PANTHER" id="PTHR42885">
    <property type="entry name" value="HISTIDINOL-PHOSPHATE AMINOTRANSFERASE-RELATED"/>
    <property type="match status" value="1"/>
</dbReference>
<evidence type="ECO:0000313" key="5">
    <source>
        <dbReference type="EMBL" id="MCW3788821.1"/>
    </source>
</evidence>
<dbReference type="Gene3D" id="3.40.640.10">
    <property type="entry name" value="Type I PLP-dependent aspartate aminotransferase-like (Major domain)"/>
    <property type="match status" value="1"/>
</dbReference>
<feature type="domain" description="Aminotransferase class I/classII large" evidence="4">
    <location>
        <begin position="18"/>
        <end position="321"/>
    </location>
</feature>
<dbReference type="RefSeq" id="WP_301192377.1">
    <property type="nucleotide sequence ID" value="NZ_JAPDPJ010000066.1"/>
</dbReference>
<dbReference type="EMBL" id="JAPDPJ010000066">
    <property type="protein sequence ID" value="MCW3788821.1"/>
    <property type="molecule type" value="Genomic_DNA"/>
</dbReference>
<keyword evidence="6" id="KW-1185">Reference proteome</keyword>
<keyword evidence="2" id="KW-0663">Pyridoxal phosphate</keyword>
<comment type="cofactor">
    <cofactor evidence="1 3">
        <name>pyridoxal 5'-phosphate</name>
        <dbReference type="ChEBI" id="CHEBI:597326"/>
    </cofactor>
</comment>
<dbReference type="GO" id="GO:0008483">
    <property type="term" value="F:transaminase activity"/>
    <property type="evidence" value="ECO:0007669"/>
    <property type="project" value="UniProtKB-KW"/>
</dbReference>
<dbReference type="PANTHER" id="PTHR42885:SF1">
    <property type="entry name" value="THREONINE-PHOSPHATE DECARBOXYLASE"/>
    <property type="match status" value="1"/>
</dbReference>
<comment type="caution">
    <text evidence="5">The sequence shown here is derived from an EMBL/GenBank/DDBJ whole genome shotgun (WGS) entry which is preliminary data.</text>
</comment>
<evidence type="ECO:0000256" key="2">
    <source>
        <dbReference type="ARBA" id="ARBA00022898"/>
    </source>
</evidence>